<protein>
    <recommendedName>
        <fullName evidence="13">Phytocyanin domain-containing protein</fullName>
    </recommendedName>
</protein>
<dbReference type="FunFam" id="2.60.40.420:FF:000010">
    <property type="entry name" value="Early nodulin-like protein 1"/>
    <property type="match status" value="1"/>
</dbReference>
<comment type="similarity">
    <text evidence="9">Belongs to the early nodulin-like (ENODL) family.</text>
</comment>
<reference evidence="14" key="1">
    <citation type="journal article" date="2016" name="Nat. Genet.">
        <title>A high-quality carrot genome assembly provides new insights into carotenoid accumulation and asterid genome evolution.</title>
        <authorList>
            <person name="Iorizzo M."/>
            <person name="Ellison S."/>
            <person name="Senalik D."/>
            <person name="Zeng P."/>
            <person name="Satapoomin P."/>
            <person name="Huang J."/>
            <person name="Bowman M."/>
            <person name="Iovene M."/>
            <person name="Sanseverino W."/>
            <person name="Cavagnaro P."/>
            <person name="Yildiz M."/>
            <person name="Macko-Podgorni A."/>
            <person name="Moranska E."/>
            <person name="Grzebelus E."/>
            <person name="Grzebelus D."/>
            <person name="Ashrafi H."/>
            <person name="Zheng Z."/>
            <person name="Cheng S."/>
            <person name="Spooner D."/>
            <person name="Van Deynze A."/>
            <person name="Simon P."/>
        </authorList>
    </citation>
    <scope>NUCLEOTIDE SEQUENCE</scope>
    <source>
        <tissue evidence="14">Leaf</tissue>
    </source>
</reference>
<keyword evidence="6" id="KW-1015">Disulfide bond</keyword>
<keyword evidence="3" id="KW-0336">GPI-anchor</keyword>
<dbReference type="Gene3D" id="2.60.40.420">
    <property type="entry name" value="Cupredoxins - blue copper proteins"/>
    <property type="match status" value="1"/>
</dbReference>
<dbReference type="Proteomes" id="UP000077755">
    <property type="component" value="Chromosome 5"/>
</dbReference>
<dbReference type="PROSITE" id="PS51485">
    <property type="entry name" value="PHYTOCYANIN"/>
    <property type="match status" value="1"/>
</dbReference>
<evidence type="ECO:0000256" key="1">
    <source>
        <dbReference type="ARBA" id="ARBA00004609"/>
    </source>
</evidence>
<feature type="compositionally biased region" description="Low complexity" evidence="10">
    <location>
        <begin position="145"/>
        <end position="158"/>
    </location>
</feature>
<sequence length="241" mass="25032">MASSFHTFLCLFLVTLSYFTSLSNAYSFSAGGKDGWILSPSETYDAWSKRQRFVIGDSITFKYTQGVDSVLAVNKNDYDTCNVNNPITKMEDGNSVFKLDKAGPFYFISGNKSNCDQGQKLNLVVISPKNHHTATSPVASPPAPTAMTPLSPVATSPVASPPAPTAMTPLSPEIPAMPAPTVSAEAPMSGPGTGPVAAASTPSGAPPPTSVAAAKLTPSIAAVASIWFVTSVALGSFVMTH</sequence>
<evidence type="ECO:0000256" key="12">
    <source>
        <dbReference type="SAM" id="SignalP"/>
    </source>
</evidence>
<name>A0AAF0X5M4_DAUCS</name>
<feature type="compositionally biased region" description="Low complexity" evidence="10">
    <location>
        <begin position="194"/>
        <end position="203"/>
    </location>
</feature>
<evidence type="ECO:0000313" key="14">
    <source>
        <dbReference type="EMBL" id="WOH00226.1"/>
    </source>
</evidence>
<proteinExistence type="inferred from homology"/>
<keyword evidence="7" id="KW-0325">Glycoprotein</keyword>
<feature type="region of interest" description="Disordered" evidence="10">
    <location>
        <begin position="132"/>
        <end position="207"/>
    </location>
</feature>
<evidence type="ECO:0000256" key="11">
    <source>
        <dbReference type="SAM" id="Phobius"/>
    </source>
</evidence>
<feature type="signal peptide" evidence="12">
    <location>
        <begin position="1"/>
        <end position="25"/>
    </location>
</feature>
<dbReference type="KEGG" id="dcr:108219840"/>
<organism evidence="14 15">
    <name type="scientific">Daucus carota subsp. sativus</name>
    <name type="common">Carrot</name>
    <dbReference type="NCBI Taxonomy" id="79200"/>
    <lineage>
        <taxon>Eukaryota</taxon>
        <taxon>Viridiplantae</taxon>
        <taxon>Streptophyta</taxon>
        <taxon>Embryophyta</taxon>
        <taxon>Tracheophyta</taxon>
        <taxon>Spermatophyta</taxon>
        <taxon>Magnoliopsida</taxon>
        <taxon>eudicotyledons</taxon>
        <taxon>Gunneridae</taxon>
        <taxon>Pentapetalae</taxon>
        <taxon>asterids</taxon>
        <taxon>campanulids</taxon>
        <taxon>Apiales</taxon>
        <taxon>Apiaceae</taxon>
        <taxon>Apioideae</taxon>
        <taxon>Scandiceae</taxon>
        <taxon>Daucinae</taxon>
        <taxon>Daucus</taxon>
        <taxon>Daucus sect. Daucus</taxon>
    </lineage>
</organism>
<dbReference type="GO" id="GO:0005886">
    <property type="term" value="C:plasma membrane"/>
    <property type="evidence" value="ECO:0007669"/>
    <property type="project" value="UniProtKB-SubCell"/>
</dbReference>
<dbReference type="Pfam" id="PF02298">
    <property type="entry name" value="Cu_bind_like"/>
    <property type="match status" value="1"/>
</dbReference>
<evidence type="ECO:0000256" key="9">
    <source>
        <dbReference type="ARBA" id="ARBA00035011"/>
    </source>
</evidence>
<dbReference type="InterPro" id="IPR008972">
    <property type="entry name" value="Cupredoxin"/>
</dbReference>
<evidence type="ECO:0000256" key="7">
    <source>
        <dbReference type="ARBA" id="ARBA00023180"/>
    </source>
</evidence>
<evidence type="ECO:0000313" key="15">
    <source>
        <dbReference type="Proteomes" id="UP000077755"/>
    </source>
</evidence>
<feature type="domain" description="Phytocyanin" evidence="13">
    <location>
        <begin position="26"/>
        <end position="127"/>
    </location>
</feature>
<keyword evidence="8" id="KW-0449">Lipoprotein</keyword>
<feature type="chain" id="PRO_5041902521" description="Phytocyanin domain-containing protein" evidence="12">
    <location>
        <begin position="26"/>
        <end position="241"/>
    </location>
</feature>
<dbReference type="PANTHER" id="PTHR33021:SF428">
    <property type="entry name" value="EARLY NODULIN-LIKE PROTEIN 2"/>
    <property type="match status" value="1"/>
</dbReference>
<comment type="subcellular location">
    <subcellularLocation>
        <location evidence="1">Cell membrane</location>
        <topology evidence="1">Lipid-anchor</topology>
        <topology evidence="1">GPI-anchor</topology>
    </subcellularLocation>
</comment>
<dbReference type="InterPro" id="IPR041846">
    <property type="entry name" value="ENL_dom"/>
</dbReference>
<keyword evidence="2" id="KW-1003">Cell membrane</keyword>
<evidence type="ECO:0000256" key="4">
    <source>
        <dbReference type="ARBA" id="ARBA00022729"/>
    </source>
</evidence>
<evidence type="ECO:0000256" key="5">
    <source>
        <dbReference type="ARBA" id="ARBA00023136"/>
    </source>
</evidence>
<dbReference type="PANTHER" id="PTHR33021">
    <property type="entry name" value="BLUE COPPER PROTEIN"/>
    <property type="match status" value="1"/>
</dbReference>
<keyword evidence="5 11" id="KW-0472">Membrane</keyword>
<keyword evidence="11" id="KW-1133">Transmembrane helix</keyword>
<dbReference type="SUPFAM" id="SSF49503">
    <property type="entry name" value="Cupredoxins"/>
    <property type="match status" value="1"/>
</dbReference>
<evidence type="ECO:0000256" key="6">
    <source>
        <dbReference type="ARBA" id="ARBA00023157"/>
    </source>
</evidence>
<dbReference type="CDD" id="cd11019">
    <property type="entry name" value="OsENODL1_like"/>
    <property type="match status" value="1"/>
</dbReference>
<evidence type="ECO:0000256" key="10">
    <source>
        <dbReference type="SAM" id="MobiDB-lite"/>
    </source>
</evidence>
<dbReference type="EMBL" id="CP093347">
    <property type="protein sequence ID" value="WOH00226.1"/>
    <property type="molecule type" value="Genomic_DNA"/>
</dbReference>
<reference evidence="14" key="2">
    <citation type="submission" date="2022-03" db="EMBL/GenBank/DDBJ databases">
        <title>Draft title - Genomic analysis of global carrot germplasm unveils the trajectory of domestication and the origin of high carotenoid orange carrot.</title>
        <authorList>
            <person name="Iorizzo M."/>
            <person name="Ellison S."/>
            <person name="Senalik D."/>
            <person name="Macko-Podgorni A."/>
            <person name="Grzebelus D."/>
            <person name="Bostan H."/>
            <person name="Rolling W."/>
            <person name="Curaba J."/>
            <person name="Simon P."/>
        </authorList>
    </citation>
    <scope>NUCLEOTIDE SEQUENCE</scope>
    <source>
        <tissue evidence="14">Leaf</tissue>
    </source>
</reference>
<dbReference type="GO" id="GO:0009055">
    <property type="term" value="F:electron transfer activity"/>
    <property type="evidence" value="ECO:0007669"/>
    <property type="project" value="InterPro"/>
</dbReference>
<evidence type="ECO:0000256" key="8">
    <source>
        <dbReference type="ARBA" id="ARBA00023288"/>
    </source>
</evidence>
<gene>
    <name evidence="14" type="ORF">DCAR_0519584</name>
</gene>
<evidence type="ECO:0000259" key="13">
    <source>
        <dbReference type="PROSITE" id="PS51485"/>
    </source>
</evidence>
<dbReference type="AlphaFoldDB" id="A0AAF0X5M4"/>
<dbReference type="InterPro" id="IPR039391">
    <property type="entry name" value="Phytocyanin-like"/>
</dbReference>
<feature type="transmembrane region" description="Helical" evidence="11">
    <location>
        <begin position="220"/>
        <end position="239"/>
    </location>
</feature>
<accession>A0AAF0X5M4</accession>
<keyword evidence="15" id="KW-1185">Reference proteome</keyword>
<keyword evidence="11" id="KW-0812">Transmembrane</keyword>
<evidence type="ECO:0000256" key="3">
    <source>
        <dbReference type="ARBA" id="ARBA00022622"/>
    </source>
</evidence>
<evidence type="ECO:0000256" key="2">
    <source>
        <dbReference type="ARBA" id="ARBA00022475"/>
    </source>
</evidence>
<dbReference type="GO" id="GO:0098552">
    <property type="term" value="C:side of membrane"/>
    <property type="evidence" value="ECO:0007669"/>
    <property type="project" value="UniProtKB-KW"/>
</dbReference>
<dbReference type="InterPro" id="IPR003245">
    <property type="entry name" value="Phytocyanin_dom"/>
</dbReference>
<keyword evidence="4 12" id="KW-0732">Signal</keyword>